<dbReference type="FunFam" id="3.20.20.70:FF:000201">
    <property type="entry name" value="Hydroxymethylglutaryl-CoA lyase"/>
    <property type="match status" value="1"/>
</dbReference>
<name>A0A165HGQ6_9BASI</name>
<dbReference type="InterPro" id="IPR000138">
    <property type="entry name" value="HMG_CoA_lyase_AS"/>
</dbReference>
<dbReference type="InterPro" id="IPR043594">
    <property type="entry name" value="HMGL"/>
</dbReference>
<comment type="similarity">
    <text evidence="2">Belongs to the HMG-CoA lyase family.</text>
</comment>
<dbReference type="PANTHER" id="PTHR42738">
    <property type="entry name" value="HYDROXYMETHYLGLUTARYL-COA LYASE"/>
    <property type="match status" value="1"/>
</dbReference>
<gene>
    <name evidence="8" type="ORF">CALCODRAFT_493836</name>
</gene>
<dbReference type="InParanoid" id="A0A165HGQ6"/>
<keyword evidence="9" id="KW-1185">Reference proteome</keyword>
<dbReference type="GO" id="GO:0046951">
    <property type="term" value="P:ketone body biosynthetic process"/>
    <property type="evidence" value="ECO:0007669"/>
    <property type="project" value="TreeGrafter"/>
</dbReference>
<keyword evidence="5" id="KW-0456">Lyase</keyword>
<dbReference type="PROSITE" id="PS01062">
    <property type="entry name" value="HMG_COA_LYASE"/>
    <property type="match status" value="1"/>
</dbReference>
<dbReference type="CDD" id="cd07938">
    <property type="entry name" value="DRE_TIM_HMGL"/>
    <property type="match status" value="1"/>
</dbReference>
<evidence type="ECO:0000256" key="2">
    <source>
        <dbReference type="ARBA" id="ARBA00009405"/>
    </source>
</evidence>
<dbReference type="GO" id="GO:0046872">
    <property type="term" value="F:metal ion binding"/>
    <property type="evidence" value="ECO:0007669"/>
    <property type="project" value="UniProtKB-KW"/>
</dbReference>
<dbReference type="EMBL" id="KV423942">
    <property type="protein sequence ID" value="KZT59280.1"/>
    <property type="molecule type" value="Genomic_DNA"/>
</dbReference>
<dbReference type="Proteomes" id="UP000076842">
    <property type="component" value="Unassembled WGS sequence"/>
</dbReference>
<dbReference type="Gene3D" id="3.20.20.70">
    <property type="entry name" value="Aldolase class I"/>
    <property type="match status" value="1"/>
</dbReference>
<dbReference type="SUPFAM" id="SSF51569">
    <property type="entry name" value="Aldolase"/>
    <property type="match status" value="1"/>
</dbReference>
<protein>
    <recommendedName>
        <fullName evidence="3">hydroxymethylglutaryl-CoA lyase</fullName>
        <ecNumber evidence="3">4.1.3.4</ecNumber>
    </recommendedName>
</protein>
<evidence type="ECO:0000256" key="5">
    <source>
        <dbReference type="ARBA" id="ARBA00023239"/>
    </source>
</evidence>
<keyword evidence="8" id="KW-0670">Pyruvate</keyword>
<evidence type="ECO:0000259" key="7">
    <source>
        <dbReference type="PROSITE" id="PS50991"/>
    </source>
</evidence>
<comment type="catalytic activity">
    <reaction evidence="6">
        <text>(3S)-3-hydroxy-3-methylglutaryl-CoA = acetoacetate + acetyl-CoA</text>
        <dbReference type="Rhea" id="RHEA:24404"/>
        <dbReference type="ChEBI" id="CHEBI:13705"/>
        <dbReference type="ChEBI" id="CHEBI:43074"/>
        <dbReference type="ChEBI" id="CHEBI:57288"/>
        <dbReference type="EC" id="4.1.3.4"/>
    </reaction>
</comment>
<dbReference type="InterPro" id="IPR013785">
    <property type="entry name" value="Aldolase_TIM"/>
</dbReference>
<evidence type="ECO:0000256" key="6">
    <source>
        <dbReference type="ARBA" id="ARBA00049877"/>
    </source>
</evidence>
<dbReference type="AlphaFoldDB" id="A0A165HGQ6"/>
<proteinExistence type="inferred from homology"/>
<evidence type="ECO:0000256" key="4">
    <source>
        <dbReference type="ARBA" id="ARBA00022723"/>
    </source>
</evidence>
<dbReference type="GO" id="GO:0004419">
    <property type="term" value="F:hydroxymethylglutaryl-CoA lyase activity"/>
    <property type="evidence" value="ECO:0007669"/>
    <property type="project" value="UniProtKB-EC"/>
</dbReference>
<dbReference type="OrthoDB" id="1905920at2759"/>
<keyword evidence="8" id="KW-0808">Transferase</keyword>
<dbReference type="STRING" id="1353952.A0A165HGQ6"/>
<dbReference type="Pfam" id="PF00682">
    <property type="entry name" value="HMGL-like"/>
    <property type="match status" value="1"/>
</dbReference>
<evidence type="ECO:0000313" key="9">
    <source>
        <dbReference type="Proteomes" id="UP000076842"/>
    </source>
</evidence>
<organism evidence="8 9">
    <name type="scientific">Calocera cornea HHB12733</name>
    <dbReference type="NCBI Taxonomy" id="1353952"/>
    <lineage>
        <taxon>Eukaryota</taxon>
        <taxon>Fungi</taxon>
        <taxon>Dikarya</taxon>
        <taxon>Basidiomycota</taxon>
        <taxon>Agaricomycotina</taxon>
        <taxon>Dacrymycetes</taxon>
        <taxon>Dacrymycetales</taxon>
        <taxon>Dacrymycetaceae</taxon>
        <taxon>Calocera</taxon>
    </lineage>
</organism>
<reference evidence="8 9" key="1">
    <citation type="journal article" date="2016" name="Mol. Biol. Evol.">
        <title>Comparative Genomics of Early-Diverging Mushroom-Forming Fungi Provides Insights into the Origins of Lignocellulose Decay Capabilities.</title>
        <authorList>
            <person name="Nagy L.G."/>
            <person name="Riley R."/>
            <person name="Tritt A."/>
            <person name="Adam C."/>
            <person name="Daum C."/>
            <person name="Floudas D."/>
            <person name="Sun H."/>
            <person name="Yadav J.S."/>
            <person name="Pangilinan J."/>
            <person name="Larsson K.H."/>
            <person name="Matsuura K."/>
            <person name="Barry K."/>
            <person name="Labutti K."/>
            <person name="Kuo R."/>
            <person name="Ohm R.A."/>
            <person name="Bhattacharya S.S."/>
            <person name="Shirouzu T."/>
            <person name="Yoshinaga Y."/>
            <person name="Martin F.M."/>
            <person name="Grigoriev I.V."/>
            <person name="Hibbett D.S."/>
        </authorList>
    </citation>
    <scope>NUCLEOTIDE SEQUENCE [LARGE SCALE GENOMIC DNA]</scope>
    <source>
        <strain evidence="8 9">HHB12733</strain>
    </source>
</reference>
<accession>A0A165HGQ6</accession>
<dbReference type="GO" id="GO:0006552">
    <property type="term" value="P:L-leucine catabolic process"/>
    <property type="evidence" value="ECO:0007669"/>
    <property type="project" value="TreeGrafter"/>
</dbReference>
<evidence type="ECO:0000313" key="8">
    <source>
        <dbReference type="EMBL" id="KZT59280.1"/>
    </source>
</evidence>
<dbReference type="PROSITE" id="PS50991">
    <property type="entry name" value="PYR_CT"/>
    <property type="match status" value="1"/>
</dbReference>
<dbReference type="InterPro" id="IPR000891">
    <property type="entry name" value="PYR_CT"/>
</dbReference>
<dbReference type="NCBIfam" id="NF004283">
    <property type="entry name" value="PRK05692.1"/>
    <property type="match status" value="1"/>
</dbReference>
<feature type="domain" description="Pyruvate carboxyltransferase" evidence="7">
    <location>
        <begin position="33"/>
        <end position="308"/>
    </location>
</feature>
<dbReference type="GO" id="GO:0016740">
    <property type="term" value="F:transferase activity"/>
    <property type="evidence" value="ECO:0007669"/>
    <property type="project" value="UniProtKB-KW"/>
</dbReference>
<keyword evidence="4" id="KW-0479">Metal-binding</keyword>
<evidence type="ECO:0000256" key="3">
    <source>
        <dbReference type="ARBA" id="ARBA00012910"/>
    </source>
</evidence>
<dbReference type="UniPathway" id="UPA00896">
    <property type="reaction ID" value="UER00863"/>
</dbReference>
<dbReference type="EC" id="4.1.3.4" evidence="3"/>
<comment type="pathway">
    <text evidence="1">Metabolic intermediate metabolism; (S)-3-hydroxy-3-methylglutaryl-CoA degradation; acetoacetate from (S)-3-hydroxy-3-methylglutaryl-CoA: step 1/1.</text>
</comment>
<evidence type="ECO:0000256" key="1">
    <source>
        <dbReference type="ARBA" id="ARBA00005143"/>
    </source>
</evidence>
<sequence length="337" mass="36458">MFSAHRIIFHRSSTTLRHGFHSSTAGWTAAPFVKIVEVGPRDGLQNEPTPISVATKVELINRLSETGLKCIESGSFVSPKWVPQMAGTSDVLRGIHRMPGISYPVLVPNMRGLEMLEAILLEHPEEPVTEEIAIFTAASEVFNKKNINCSIAESLDRFAPVVEEALKGNLRVRGYVSTVVVCPYEGAIEPERVRDITTKLLEMGCYEVSLGDTIGAATPKSMEKLLNCITAAVPVDVLATHNHDTYGMAVSNVLTALKMGVRTVDSSVAGLGGCPYAPGATGNVATEDLVYALQEEGYETGVDLNHLSGIGQWISSILKRDNSSRVGKAWLARRARL</sequence>
<dbReference type="PANTHER" id="PTHR42738:SF7">
    <property type="entry name" value="HYDROXYMETHYLGLUTARYL-COA LYASE"/>
    <property type="match status" value="1"/>
</dbReference>